<reference evidence="2" key="1">
    <citation type="journal article" date="2022" name="Int. J. Mol. Sci.">
        <title>Draft Genome of Tanacetum Coccineum: Genomic Comparison of Closely Related Tanacetum-Family Plants.</title>
        <authorList>
            <person name="Yamashiro T."/>
            <person name="Shiraishi A."/>
            <person name="Nakayama K."/>
            <person name="Satake H."/>
        </authorList>
    </citation>
    <scope>NUCLEOTIDE SEQUENCE</scope>
</reference>
<feature type="region of interest" description="Disordered" evidence="1">
    <location>
        <begin position="56"/>
        <end position="81"/>
    </location>
</feature>
<keyword evidence="3" id="KW-1185">Reference proteome</keyword>
<name>A0ABQ5FVL0_9ASTR</name>
<sequence>MQVFCCHDIHAEGMTLSDFSKLVVRLVLKTGTTSWPLKDLLYNLFPGQGYMVEHAGSSSRFNSKGNKKDKRKNDKKGKGKSEYLAPKAGIVKQKFQGTCYNTVDNSVSVLLIASLP</sequence>
<gene>
    <name evidence="2" type="ORF">Tco_1018365</name>
</gene>
<evidence type="ECO:0000313" key="3">
    <source>
        <dbReference type="Proteomes" id="UP001151760"/>
    </source>
</evidence>
<evidence type="ECO:0000313" key="2">
    <source>
        <dbReference type="EMBL" id="GJT66885.1"/>
    </source>
</evidence>
<accession>A0ABQ5FVL0</accession>
<reference evidence="2" key="2">
    <citation type="submission" date="2022-01" db="EMBL/GenBank/DDBJ databases">
        <authorList>
            <person name="Yamashiro T."/>
            <person name="Shiraishi A."/>
            <person name="Satake H."/>
            <person name="Nakayama K."/>
        </authorList>
    </citation>
    <scope>NUCLEOTIDE SEQUENCE</scope>
</reference>
<dbReference type="Proteomes" id="UP001151760">
    <property type="component" value="Unassembled WGS sequence"/>
</dbReference>
<evidence type="ECO:0000256" key="1">
    <source>
        <dbReference type="SAM" id="MobiDB-lite"/>
    </source>
</evidence>
<comment type="caution">
    <text evidence="2">The sequence shown here is derived from an EMBL/GenBank/DDBJ whole genome shotgun (WGS) entry which is preliminary data.</text>
</comment>
<protein>
    <submittedName>
        <fullName evidence="2">Uncharacterized protein</fullName>
    </submittedName>
</protein>
<dbReference type="EMBL" id="BQNB010017756">
    <property type="protein sequence ID" value="GJT66885.1"/>
    <property type="molecule type" value="Genomic_DNA"/>
</dbReference>
<feature type="compositionally biased region" description="Basic residues" evidence="1">
    <location>
        <begin position="65"/>
        <end position="78"/>
    </location>
</feature>
<organism evidence="2 3">
    <name type="scientific">Tanacetum coccineum</name>
    <dbReference type="NCBI Taxonomy" id="301880"/>
    <lineage>
        <taxon>Eukaryota</taxon>
        <taxon>Viridiplantae</taxon>
        <taxon>Streptophyta</taxon>
        <taxon>Embryophyta</taxon>
        <taxon>Tracheophyta</taxon>
        <taxon>Spermatophyta</taxon>
        <taxon>Magnoliopsida</taxon>
        <taxon>eudicotyledons</taxon>
        <taxon>Gunneridae</taxon>
        <taxon>Pentapetalae</taxon>
        <taxon>asterids</taxon>
        <taxon>campanulids</taxon>
        <taxon>Asterales</taxon>
        <taxon>Asteraceae</taxon>
        <taxon>Asteroideae</taxon>
        <taxon>Anthemideae</taxon>
        <taxon>Anthemidinae</taxon>
        <taxon>Tanacetum</taxon>
    </lineage>
</organism>
<proteinExistence type="predicted"/>